<dbReference type="AlphaFoldDB" id="A0A369LMJ1"/>
<feature type="domain" description="N-acetyltransferase" evidence="1">
    <location>
        <begin position="1"/>
        <end position="149"/>
    </location>
</feature>
<proteinExistence type="predicted"/>
<dbReference type="InterPro" id="IPR000182">
    <property type="entry name" value="GNAT_dom"/>
</dbReference>
<dbReference type="Proteomes" id="UP000253975">
    <property type="component" value="Unassembled WGS sequence"/>
</dbReference>
<comment type="caution">
    <text evidence="2">The sequence shown here is derived from an EMBL/GenBank/DDBJ whole genome shotgun (WGS) entry which is preliminary data.</text>
</comment>
<name>A0A369LMJ1_9ACTN</name>
<evidence type="ECO:0000313" key="2">
    <source>
        <dbReference type="EMBL" id="RDB60362.1"/>
    </source>
</evidence>
<sequence>MTLARIADRPELVQEAAVWFAGKWAISVGEYAEGMAESIERPSAVPQWFVLRDEHAGGAIVAGFSIVDNDFHDRTDLAPNLCALYVEEPYRGRGIARWLQDWASNQARLLGYERLYLVTDHEDLYERCGWEFLGYAREEDGNLIRLYGDGSR</sequence>
<protein>
    <submittedName>
        <fullName evidence="2">GNAT family N-acetyltransferase</fullName>
    </submittedName>
</protein>
<dbReference type="SUPFAM" id="SSF55729">
    <property type="entry name" value="Acyl-CoA N-acyltransferases (Nat)"/>
    <property type="match status" value="1"/>
</dbReference>
<organism evidence="2 3">
    <name type="scientific">Slackia isoflavoniconvertens</name>
    <dbReference type="NCBI Taxonomy" id="572010"/>
    <lineage>
        <taxon>Bacteria</taxon>
        <taxon>Bacillati</taxon>
        <taxon>Actinomycetota</taxon>
        <taxon>Coriobacteriia</taxon>
        <taxon>Eggerthellales</taxon>
        <taxon>Eggerthellaceae</taxon>
        <taxon>Slackia</taxon>
    </lineage>
</organism>
<evidence type="ECO:0000313" key="3">
    <source>
        <dbReference type="Proteomes" id="UP000253975"/>
    </source>
</evidence>
<dbReference type="CDD" id="cd04301">
    <property type="entry name" value="NAT_SF"/>
    <property type="match status" value="1"/>
</dbReference>
<dbReference type="InterPro" id="IPR016181">
    <property type="entry name" value="Acyl_CoA_acyltransferase"/>
</dbReference>
<dbReference type="RefSeq" id="WP_114615098.1">
    <property type="nucleotide sequence ID" value="NZ_PPTO01000003.1"/>
</dbReference>
<gene>
    <name evidence="2" type="ORF">C1881_02400</name>
</gene>
<dbReference type="GO" id="GO:0016747">
    <property type="term" value="F:acyltransferase activity, transferring groups other than amino-acyl groups"/>
    <property type="evidence" value="ECO:0007669"/>
    <property type="project" value="InterPro"/>
</dbReference>
<dbReference type="EMBL" id="PPTO01000003">
    <property type="protein sequence ID" value="RDB60362.1"/>
    <property type="molecule type" value="Genomic_DNA"/>
</dbReference>
<accession>A0A369LMJ1</accession>
<dbReference type="PROSITE" id="PS51186">
    <property type="entry name" value="GNAT"/>
    <property type="match status" value="1"/>
</dbReference>
<reference evidence="2 3" key="1">
    <citation type="journal article" date="2018" name="Elife">
        <title>Discovery and characterization of a prevalent human gut bacterial enzyme sufficient for the inactivation of a family of plant toxins.</title>
        <authorList>
            <person name="Koppel N."/>
            <person name="Bisanz J.E."/>
            <person name="Pandelia M.E."/>
            <person name="Turnbaugh P.J."/>
            <person name="Balskus E.P."/>
        </authorList>
    </citation>
    <scope>NUCLEOTIDE SEQUENCE [LARGE SCALE GENOMIC DNA]</scope>
    <source>
        <strain evidence="2 3">OB21 GAM31</strain>
    </source>
</reference>
<dbReference type="Gene3D" id="3.40.630.30">
    <property type="match status" value="1"/>
</dbReference>
<dbReference type="Pfam" id="PF13508">
    <property type="entry name" value="Acetyltransf_7"/>
    <property type="match status" value="1"/>
</dbReference>
<keyword evidence="2" id="KW-0808">Transferase</keyword>
<evidence type="ECO:0000259" key="1">
    <source>
        <dbReference type="PROSITE" id="PS51186"/>
    </source>
</evidence>